<sequence>MASLLALYYVRKVAESEVWQGKLSGKLKSTAASRLVTGDSHRNLVQVLLTMTGFWLTQNVLGLFVPSGVLLKTLHLTPFQMTVAVDANPD</sequence>
<gene>
    <name evidence="1" type="ORF">PQR03_06680</name>
</gene>
<dbReference type="RefSeq" id="WP_408258203.1">
    <property type="nucleotide sequence ID" value="NZ_JAQQCK010000001.1"/>
</dbReference>
<protein>
    <submittedName>
        <fullName evidence="1">Uncharacterized protein</fullName>
    </submittedName>
</protein>
<evidence type="ECO:0000313" key="2">
    <source>
        <dbReference type="Proteomes" id="UP001629274"/>
    </source>
</evidence>
<keyword evidence="2" id="KW-1185">Reference proteome</keyword>
<accession>A0ABW9BD21</accession>
<evidence type="ECO:0000313" key="1">
    <source>
        <dbReference type="EMBL" id="MFM0237810.1"/>
    </source>
</evidence>
<comment type="caution">
    <text evidence="1">The sequence shown here is derived from an EMBL/GenBank/DDBJ whole genome shotgun (WGS) entry which is preliminary data.</text>
</comment>
<name>A0ABW9BD21_9BURK</name>
<reference evidence="1 2" key="1">
    <citation type="journal article" date="2024" name="Chem. Sci.">
        <title>Discovery of megapolipeptins by genome mining of a Burkholderiales bacteria collection.</title>
        <authorList>
            <person name="Paulo B.S."/>
            <person name="Recchia M.J.J."/>
            <person name="Lee S."/>
            <person name="Fergusson C.H."/>
            <person name="Romanowski S.B."/>
            <person name="Hernandez A."/>
            <person name="Krull N."/>
            <person name="Liu D.Y."/>
            <person name="Cavanagh H."/>
            <person name="Bos A."/>
            <person name="Gray C.A."/>
            <person name="Murphy B.T."/>
            <person name="Linington R.G."/>
            <person name="Eustaquio A.S."/>
        </authorList>
    </citation>
    <scope>NUCLEOTIDE SEQUENCE [LARGE SCALE GENOMIC DNA]</scope>
    <source>
        <strain evidence="1 2">RL17-351-BIE-A</strain>
    </source>
</reference>
<organism evidence="1 2">
    <name type="scientific">Paraburkholderia phytofirmans</name>
    <dbReference type="NCBI Taxonomy" id="261302"/>
    <lineage>
        <taxon>Bacteria</taxon>
        <taxon>Pseudomonadati</taxon>
        <taxon>Pseudomonadota</taxon>
        <taxon>Betaproteobacteria</taxon>
        <taxon>Burkholderiales</taxon>
        <taxon>Burkholderiaceae</taxon>
        <taxon>Paraburkholderia</taxon>
    </lineage>
</organism>
<dbReference type="Proteomes" id="UP001629274">
    <property type="component" value="Unassembled WGS sequence"/>
</dbReference>
<dbReference type="EMBL" id="JAQQDR010000002">
    <property type="protein sequence ID" value="MFM0237810.1"/>
    <property type="molecule type" value="Genomic_DNA"/>
</dbReference>
<proteinExistence type="predicted"/>